<dbReference type="OrthoDB" id="4216060at2"/>
<accession>V6JDB5</accession>
<comment type="caution">
    <text evidence="1">The sequence shown here is derived from an EMBL/GenBank/DDBJ whole genome shotgun (WGS) entry which is preliminary data.</text>
</comment>
<name>V6JDB5_STRRC</name>
<dbReference type="PATRIC" id="fig|1352936.5.peg.9599"/>
<dbReference type="AlphaFoldDB" id="V6JDB5"/>
<keyword evidence="2" id="KW-1185">Reference proteome</keyword>
<proteinExistence type="predicted"/>
<protein>
    <submittedName>
        <fullName evidence="1">Uncharacterized protein</fullName>
    </submittedName>
</protein>
<gene>
    <name evidence="1" type="ORF">M878_46160</name>
</gene>
<sequence length="286" mass="31182">MTGSLNLPNGNTLWLEEAPKGLRLQPVLGGARLELSLRTWANQATPQTSLLLSATLLVGQNPSHDLQELALVSVQQAVNVTVSPNQTVFVGHVSGQALLETEELRAGGALWLVLRRLRGISVGGDPVGFEFSSGGDLAVEVFSEQWSTQMEKVSSASYIDVMVPITDDPELQKAAGRLRTARSYIRDGIFNAVAAELRQALDAVRVAYDTRKQAPTIRDKKSRDRSVLERWMLEVEDIYSHLSAFIHDDEEAIAGAALDRAQAVELLANVAGKVHRLAADRRAQLI</sequence>
<evidence type="ECO:0000313" key="1">
    <source>
        <dbReference type="EMBL" id="EST17912.1"/>
    </source>
</evidence>
<evidence type="ECO:0000313" key="2">
    <source>
        <dbReference type="Proteomes" id="UP000017984"/>
    </source>
</evidence>
<organism evidence="1 2">
    <name type="scientific">Streptomyces roseochromogenus subsp. oscitans DS 12.976</name>
    <dbReference type="NCBI Taxonomy" id="1352936"/>
    <lineage>
        <taxon>Bacteria</taxon>
        <taxon>Bacillati</taxon>
        <taxon>Actinomycetota</taxon>
        <taxon>Actinomycetes</taxon>
        <taxon>Kitasatosporales</taxon>
        <taxon>Streptomycetaceae</taxon>
        <taxon>Streptomyces</taxon>
    </lineage>
</organism>
<dbReference type="RefSeq" id="WP_023554081.1">
    <property type="nucleotide sequence ID" value="NZ_CM002286.1"/>
</dbReference>
<reference evidence="1 2" key="1">
    <citation type="journal article" date="2014" name="Genome Announc.">
        <title>Draft Genome Sequence of Streptomyces roseochromogenes subsp. oscitans DS 12.976, Producer of the Aminocoumarin Antibiotic Clorobiocin.</title>
        <authorList>
            <person name="Ruckert C."/>
            <person name="Kalinowski J."/>
            <person name="Heide L."/>
            <person name="Apel A.K."/>
        </authorList>
    </citation>
    <scope>NUCLEOTIDE SEQUENCE [LARGE SCALE GENOMIC DNA]</scope>
    <source>
        <strain evidence="1 2">DS 12.976</strain>
        <plasmid evidence="1">pSros1</plasmid>
    </source>
</reference>
<dbReference type="HOGENOM" id="CLU_972944_0_0_11"/>
<keyword evidence="1" id="KW-0614">Plasmid</keyword>
<dbReference type="Proteomes" id="UP000017984">
    <property type="component" value="Plasmid pSros1"/>
</dbReference>
<geneLocation type="plasmid" evidence="1 2">
    <name>pSros1</name>
</geneLocation>
<dbReference type="EMBL" id="AWQX01000401">
    <property type="protein sequence ID" value="EST17912.1"/>
    <property type="molecule type" value="Genomic_DNA"/>
</dbReference>